<dbReference type="Gene3D" id="1.10.460.10">
    <property type="entry name" value="Topoisomerase I, domain 2"/>
    <property type="match status" value="2"/>
</dbReference>
<evidence type="ECO:0000256" key="11">
    <source>
        <dbReference type="SAM" id="MobiDB-lite"/>
    </source>
</evidence>
<evidence type="ECO:0000256" key="2">
    <source>
        <dbReference type="ARBA" id="ARBA00009446"/>
    </source>
</evidence>
<feature type="compositionally biased region" description="Low complexity" evidence="11">
    <location>
        <begin position="447"/>
        <end position="462"/>
    </location>
</feature>
<evidence type="ECO:0000256" key="9">
    <source>
        <dbReference type="ARBA" id="ARBA00032235"/>
    </source>
</evidence>
<comment type="catalytic activity">
    <reaction evidence="1">
        <text>ATP-independent breakage of single-stranded DNA, followed by passage and rejoining.</text>
        <dbReference type="EC" id="5.6.2.1"/>
    </reaction>
</comment>
<dbReference type="Gene3D" id="3.40.50.140">
    <property type="match status" value="1"/>
</dbReference>
<feature type="compositionally biased region" description="Low complexity" evidence="11">
    <location>
        <begin position="671"/>
        <end position="692"/>
    </location>
</feature>
<dbReference type="Proteomes" id="UP001163687">
    <property type="component" value="Chromosome"/>
</dbReference>
<protein>
    <recommendedName>
        <fullName evidence="3">DNA topoisomerase</fullName>
        <ecNumber evidence="3">5.6.2.1</ecNumber>
    </recommendedName>
    <alternativeName>
        <fullName evidence="10">Omega-protein</fullName>
    </alternativeName>
    <alternativeName>
        <fullName evidence="9">Relaxing enzyme</fullName>
    </alternativeName>
    <alternativeName>
        <fullName evidence="7">Swivelase</fullName>
    </alternativeName>
    <alternativeName>
        <fullName evidence="8">Untwisting enzyme</fullName>
    </alternativeName>
</protein>
<feature type="region of interest" description="Disordered" evidence="11">
    <location>
        <begin position="650"/>
        <end position="701"/>
    </location>
</feature>
<dbReference type="Gene3D" id="2.70.20.10">
    <property type="entry name" value="Topoisomerase I, domain 3"/>
    <property type="match status" value="2"/>
</dbReference>
<evidence type="ECO:0000256" key="7">
    <source>
        <dbReference type="ARBA" id="ARBA00030003"/>
    </source>
</evidence>
<name>A0AA35CMR6_9FIRM</name>
<dbReference type="SMART" id="SM00436">
    <property type="entry name" value="TOP1Bc"/>
    <property type="match status" value="1"/>
</dbReference>
<evidence type="ECO:0000256" key="3">
    <source>
        <dbReference type="ARBA" id="ARBA00012891"/>
    </source>
</evidence>
<evidence type="ECO:0000259" key="12">
    <source>
        <dbReference type="PROSITE" id="PS50880"/>
    </source>
</evidence>
<dbReference type="PANTHER" id="PTHR11390:SF21">
    <property type="entry name" value="DNA TOPOISOMERASE 3-ALPHA"/>
    <property type="match status" value="1"/>
</dbReference>
<evidence type="ECO:0000313" key="14">
    <source>
        <dbReference type="EMBL" id="BDG60432.1"/>
    </source>
</evidence>
<dbReference type="PROSITE" id="PS52039">
    <property type="entry name" value="TOPO_IA_2"/>
    <property type="match status" value="1"/>
</dbReference>
<dbReference type="PROSITE" id="PS50880">
    <property type="entry name" value="TOPRIM"/>
    <property type="match status" value="1"/>
</dbReference>
<dbReference type="Gene3D" id="1.10.290.10">
    <property type="entry name" value="Topoisomerase I, domain 4"/>
    <property type="match status" value="1"/>
</dbReference>
<sequence>MPEKKPLIIAEKPSAAWAIAQALGGFRSAGSYMESPDFLLSWALGHLVELAEPEEYEARWRRWSLDTLPILPSEWRLKVADKTRSQFQVLARLSARASELVNACDAGREGELIFRYIASLLPHRLPVRRLWVSSLTREAIRKGFQDLRPAEEYDRLYESALCRARGDWLVGMNASRAFTTAFGELFSVGRVQTPTLALLVRREREIRAFRPEPYWEVYATFRTPGGEVYAGKWSGPDGDRLRSAEEAESIRQRVLAAGTGTVEEAEEKDVPQKPPPLFDLTSLQREANRRWGMTAAATLRAAQELYEARLITYPRTDSRYLTRDVARTLGRVVAALSAVPAYAPLAAGGDLQRIWTGRVVNEARVTDHHAIIPTGEAVPALSGAAARVFDLVARRLLAQLYPDAVYREGRVVTAAGPDRFVTRGRRLVDPGWRLADPDAPGLPPPAGDAGAGPAADAGDPGPATGPGPAGDGADAPAARSRRRGRTSAAPQDAAAEPPPLPRVSPGDPVRVEAAESVRKETQPPRRYTEATLLAAMEGAGRELEDEALREAMKGHGLGTPATRAAIIERLKEVGYVRARGKVLFPTEKGERLVDLAEHVQAAVLLSAELTGEWEKRIADIQAGTYEPARLLDEMRDLAVGVVERVRRAVRGGSSPTRRAGDANTAAREADPAGSSPARAARGTRRPPAQATPIPGELPAAPGLVAGSCPRCGGPVRRDGRDWRCAGGCGLRVPGFLCGRPIGPDVAGVILREGRTPLLTGFRSRGGKPFDAYLVLDGAEVRFEFPPSRRDRGPARPAARKRARPPGGA</sequence>
<dbReference type="PANTHER" id="PTHR11390">
    <property type="entry name" value="PROKARYOTIC DNA TOPOISOMERASE"/>
    <property type="match status" value="1"/>
</dbReference>
<evidence type="ECO:0000313" key="15">
    <source>
        <dbReference type="Proteomes" id="UP001163687"/>
    </source>
</evidence>
<dbReference type="RefSeq" id="WP_264844457.1">
    <property type="nucleotide sequence ID" value="NZ_AP025628.1"/>
</dbReference>
<dbReference type="GO" id="GO:0003677">
    <property type="term" value="F:DNA binding"/>
    <property type="evidence" value="ECO:0007669"/>
    <property type="project" value="UniProtKB-KW"/>
</dbReference>
<dbReference type="EC" id="5.6.2.1" evidence="3"/>
<dbReference type="GO" id="GO:0006265">
    <property type="term" value="P:DNA topological change"/>
    <property type="evidence" value="ECO:0007669"/>
    <property type="project" value="InterPro"/>
</dbReference>
<dbReference type="InterPro" id="IPR025589">
    <property type="entry name" value="Toprim_C_rpt"/>
</dbReference>
<evidence type="ECO:0000256" key="1">
    <source>
        <dbReference type="ARBA" id="ARBA00000213"/>
    </source>
</evidence>
<dbReference type="GO" id="GO:0006281">
    <property type="term" value="P:DNA repair"/>
    <property type="evidence" value="ECO:0007669"/>
    <property type="project" value="TreeGrafter"/>
</dbReference>
<proteinExistence type="inferred from homology"/>
<evidence type="ECO:0000256" key="8">
    <source>
        <dbReference type="ARBA" id="ARBA00031985"/>
    </source>
</evidence>
<comment type="similarity">
    <text evidence="2">Belongs to the type IA topoisomerase family.</text>
</comment>
<feature type="region of interest" description="Disordered" evidence="11">
    <location>
        <begin position="784"/>
        <end position="808"/>
    </location>
</feature>
<feature type="compositionally biased region" description="Basic and acidic residues" evidence="11">
    <location>
        <begin position="509"/>
        <end position="524"/>
    </location>
</feature>
<feature type="compositionally biased region" description="Low complexity" evidence="11">
    <location>
        <begin position="486"/>
        <end position="495"/>
    </location>
</feature>
<dbReference type="CDD" id="cd03362">
    <property type="entry name" value="TOPRIM_TopoIA_TopoIII"/>
    <property type="match status" value="1"/>
</dbReference>
<dbReference type="InterPro" id="IPR013826">
    <property type="entry name" value="Topo_IA_cen_sub3"/>
</dbReference>
<dbReference type="GO" id="GO:0003917">
    <property type="term" value="F:DNA topoisomerase type I (single strand cut, ATP-independent) activity"/>
    <property type="evidence" value="ECO:0007669"/>
    <property type="project" value="UniProtKB-EC"/>
</dbReference>
<dbReference type="InterPro" id="IPR003601">
    <property type="entry name" value="Topo_IA_2"/>
</dbReference>
<dbReference type="InterPro" id="IPR023406">
    <property type="entry name" value="Topo_IA_AS"/>
</dbReference>
<dbReference type="KEGG" id="cmic:caldi_15220"/>
<organism evidence="14 15">
    <name type="scientific">Caldinitratiruptor microaerophilus</name>
    <dbReference type="NCBI Taxonomy" id="671077"/>
    <lineage>
        <taxon>Bacteria</taxon>
        <taxon>Bacillati</taxon>
        <taxon>Bacillota</taxon>
        <taxon>Clostridia</taxon>
        <taxon>Eubacteriales</taxon>
        <taxon>Symbiobacteriaceae</taxon>
        <taxon>Caldinitratiruptor</taxon>
    </lineage>
</organism>
<dbReference type="InterPro" id="IPR006171">
    <property type="entry name" value="TOPRIM_dom"/>
</dbReference>
<dbReference type="AlphaFoldDB" id="A0AA35CMR6"/>
<dbReference type="InterPro" id="IPR013824">
    <property type="entry name" value="Topo_IA_cen_sub1"/>
</dbReference>
<dbReference type="Pfam" id="PF01751">
    <property type="entry name" value="Toprim"/>
    <property type="match status" value="1"/>
</dbReference>
<evidence type="ECO:0000256" key="6">
    <source>
        <dbReference type="ARBA" id="ARBA00023235"/>
    </source>
</evidence>
<dbReference type="PROSITE" id="PS00396">
    <property type="entry name" value="TOPO_IA_1"/>
    <property type="match status" value="1"/>
</dbReference>
<dbReference type="PRINTS" id="PR00417">
    <property type="entry name" value="PRTPISMRASEI"/>
</dbReference>
<feature type="region of interest" description="Disordered" evidence="11">
    <location>
        <begin position="430"/>
        <end position="524"/>
    </location>
</feature>
<reference evidence="14" key="1">
    <citation type="submission" date="2022-03" db="EMBL/GenBank/DDBJ databases">
        <title>Complete genome sequence of Caldinitratiruptor microaerophilus.</title>
        <authorList>
            <person name="Mukaiyama R."/>
            <person name="Nishiyama T."/>
            <person name="Ueda K."/>
        </authorList>
    </citation>
    <scope>NUCLEOTIDE SEQUENCE</scope>
    <source>
        <strain evidence="14">JCM 16183</strain>
    </source>
</reference>
<dbReference type="SUPFAM" id="SSF56712">
    <property type="entry name" value="Prokaryotic type I DNA topoisomerase"/>
    <property type="match status" value="1"/>
</dbReference>
<dbReference type="SMART" id="SM00437">
    <property type="entry name" value="TOP1Ac"/>
    <property type="match status" value="1"/>
</dbReference>
<dbReference type="InterPro" id="IPR023405">
    <property type="entry name" value="Topo_IA_core_domain"/>
</dbReference>
<feature type="domain" description="Toprim" evidence="12">
    <location>
        <begin position="5"/>
        <end position="136"/>
    </location>
</feature>
<evidence type="ECO:0000256" key="10">
    <source>
        <dbReference type="ARBA" id="ARBA00032877"/>
    </source>
</evidence>
<keyword evidence="4" id="KW-0799">Topoisomerase</keyword>
<dbReference type="InterPro" id="IPR003602">
    <property type="entry name" value="Topo_IA_DNA-bd_dom"/>
</dbReference>
<dbReference type="NCBIfam" id="NF005829">
    <property type="entry name" value="PRK07726.1"/>
    <property type="match status" value="1"/>
</dbReference>
<dbReference type="InterPro" id="IPR013825">
    <property type="entry name" value="Topo_IA_cen_sub2"/>
</dbReference>
<dbReference type="GO" id="GO:0006310">
    <property type="term" value="P:DNA recombination"/>
    <property type="evidence" value="ECO:0007669"/>
    <property type="project" value="TreeGrafter"/>
</dbReference>
<evidence type="ECO:0000259" key="13">
    <source>
        <dbReference type="PROSITE" id="PS52039"/>
    </source>
</evidence>
<dbReference type="InterPro" id="IPR034144">
    <property type="entry name" value="TOPRIM_TopoIII"/>
</dbReference>
<dbReference type="Pfam" id="PF01131">
    <property type="entry name" value="Topoisom_bac"/>
    <property type="match status" value="2"/>
</dbReference>
<dbReference type="EMBL" id="AP025628">
    <property type="protein sequence ID" value="BDG60432.1"/>
    <property type="molecule type" value="Genomic_DNA"/>
</dbReference>
<keyword evidence="15" id="KW-1185">Reference proteome</keyword>
<dbReference type="InterPro" id="IPR013497">
    <property type="entry name" value="Topo_IA_cen"/>
</dbReference>
<dbReference type="InterPro" id="IPR000380">
    <property type="entry name" value="Topo_IA"/>
</dbReference>
<feature type="domain" description="Topo IA-type catalytic" evidence="13">
    <location>
        <begin position="153"/>
        <end position="642"/>
    </location>
</feature>
<dbReference type="GO" id="GO:0043597">
    <property type="term" value="C:cytoplasmic replication fork"/>
    <property type="evidence" value="ECO:0007669"/>
    <property type="project" value="TreeGrafter"/>
</dbReference>
<keyword evidence="5" id="KW-0238">DNA-binding</keyword>
<keyword evidence="6" id="KW-0413">Isomerase</keyword>
<feature type="compositionally biased region" description="Basic and acidic residues" evidence="11">
    <location>
        <begin position="784"/>
        <end position="793"/>
    </location>
</feature>
<dbReference type="CDD" id="cd00186">
    <property type="entry name" value="TOP1Ac"/>
    <property type="match status" value="1"/>
</dbReference>
<dbReference type="Pfam" id="PF13342">
    <property type="entry name" value="Toprim_Crpt"/>
    <property type="match status" value="1"/>
</dbReference>
<gene>
    <name evidence="14" type="ORF">caldi_15220</name>
</gene>
<evidence type="ECO:0000256" key="4">
    <source>
        <dbReference type="ARBA" id="ARBA00023029"/>
    </source>
</evidence>
<feature type="compositionally biased region" description="Basic residues" evidence="11">
    <location>
        <begin position="797"/>
        <end position="808"/>
    </location>
</feature>
<accession>A0AA35CMR6</accession>
<dbReference type="SMART" id="SM00493">
    <property type="entry name" value="TOPRIM"/>
    <property type="match status" value="1"/>
</dbReference>
<evidence type="ECO:0000256" key="5">
    <source>
        <dbReference type="ARBA" id="ARBA00023125"/>
    </source>
</evidence>